<evidence type="ECO:0000313" key="3">
    <source>
        <dbReference type="EMBL" id="AXV05359.1"/>
    </source>
</evidence>
<name>A0A346XT12_9ACTN</name>
<gene>
    <name evidence="3" type="ORF">DVS28_a0657</name>
</gene>
<evidence type="ECO:0000256" key="1">
    <source>
        <dbReference type="SAM" id="MobiDB-lite"/>
    </source>
</evidence>
<reference evidence="3 4" key="1">
    <citation type="submission" date="2018-09" db="EMBL/GenBank/DDBJ databases">
        <title>Complete genome sequence of Euzebya sp. DY32-46 isolated from seawater of Pacific Ocean.</title>
        <authorList>
            <person name="Xu L."/>
            <person name="Wu Y.-H."/>
            <person name="Xu X.-W."/>
        </authorList>
    </citation>
    <scope>NUCLEOTIDE SEQUENCE [LARGE SCALE GENOMIC DNA]</scope>
    <source>
        <strain evidence="3 4">DY32-46</strain>
    </source>
</reference>
<sequence length="532" mass="56455">MTELQWPAALDTGEPDLARAHRRAAELGENRRRQTRRAFIVVASFIVLAITIPILSRIPSTTTQLAVRPQASPTASLIPAPSMTIAPNPDNTPRPGSTPSPSDGAIDPYADAPPATGPSEAVVLLDDNRAASVQLAMMPEVTVGPHLTGTLHVGEVALDVPPTFVLSSWDGTAWTPLPTLTLSPAETTEVAAGAALSMGVAADDGTGVEAPLTPGWHQVSWTIPIGQESVTVHARTNVVPLPGDLQDLEAGNFGTYYIGFTGNQFGYPATWSVGDPSCGTPPREALRMAPMGTDMACDLDEPDAGLLAIPASHWPEQEGGVQETFARQTATVTTDADGATTYRFEAIDLVIRIRFERDPTLVQAILDSVDTDGPPPSSDGPDFDAQLAERLTDDFRTSTAEGPQARLIEQPQTQHPDLWVVFAGADDRGAHVSATLFRGAFEEAVANSIPDGCPPLTTTFVEDCGQLVEVRGRRIAVVLPTTTYFHAFVDAPDGHVLNVVIQQQPGNPDSPTALTPQEAIEWLSTVDALFTP</sequence>
<organism evidence="3 4">
    <name type="scientific">Euzebya pacifica</name>
    <dbReference type="NCBI Taxonomy" id="1608957"/>
    <lineage>
        <taxon>Bacteria</taxon>
        <taxon>Bacillati</taxon>
        <taxon>Actinomycetota</taxon>
        <taxon>Nitriliruptoria</taxon>
        <taxon>Euzebyales</taxon>
    </lineage>
</organism>
<dbReference type="KEGG" id="euz:DVS28_a0657"/>
<dbReference type="RefSeq" id="WP_114590176.1">
    <property type="nucleotide sequence ID" value="NZ_CP031165.1"/>
</dbReference>
<dbReference type="AlphaFoldDB" id="A0A346XT12"/>
<evidence type="ECO:0000256" key="2">
    <source>
        <dbReference type="SAM" id="Phobius"/>
    </source>
</evidence>
<keyword evidence="2" id="KW-1133">Transmembrane helix</keyword>
<accession>A0A346XT12</accession>
<proteinExistence type="predicted"/>
<protein>
    <submittedName>
        <fullName evidence="3">Uncharacterized protein</fullName>
    </submittedName>
</protein>
<evidence type="ECO:0000313" key="4">
    <source>
        <dbReference type="Proteomes" id="UP000264006"/>
    </source>
</evidence>
<keyword evidence="2" id="KW-0812">Transmembrane</keyword>
<keyword evidence="2" id="KW-0472">Membrane</keyword>
<keyword evidence="4" id="KW-1185">Reference proteome</keyword>
<feature type="transmembrane region" description="Helical" evidence="2">
    <location>
        <begin position="38"/>
        <end position="56"/>
    </location>
</feature>
<dbReference type="Proteomes" id="UP000264006">
    <property type="component" value="Chromosome"/>
</dbReference>
<dbReference type="EMBL" id="CP031165">
    <property type="protein sequence ID" value="AXV05359.1"/>
    <property type="molecule type" value="Genomic_DNA"/>
</dbReference>
<feature type="region of interest" description="Disordered" evidence="1">
    <location>
        <begin position="68"/>
        <end position="119"/>
    </location>
</feature>